<protein>
    <submittedName>
        <fullName evidence="5">AraC family transcriptional regulator</fullName>
    </submittedName>
</protein>
<dbReference type="EMBL" id="BAABYW010000002">
    <property type="protein sequence ID" value="GAA6411091.1"/>
    <property type="molecule type" value="Genomic_DNA"/>
</dbReference>
<keyword evidence="1" id="KW-0805">Transcription regulation</keyword>
<feature type="domain" description="HTH araC/xylS-type" evidence="4">
    <location>
        <begin position="180"/>
        <end position="278"/>
    </location>
</feature>
<dbReference type="InterPro" id="IPR014710">
    <property type="entry name" value="RmlC-like_jellyroll"/>
</dbReference>
<keyword evidence="3" id="KW-0804">Transcription</keyword>
<dbReference type="PANTHER" id="PTHR43280">
    <property type="entry name" value="ARAC-FAMILY TRANSCRIPTIONAL REGULATOR"/>
    <property type="match status" value="1"/>
</dbReference>
<proteinExistence type="predicted"/>
<evidence type="ECO:0000256" key="2">
    <source>
        <dbReference type="ARBA" id="ARBA00023125"/>
    </source>
</evidence>
<dbReference type="InterPro" id="IPR020449">
    <property type="entry name" value="Tscrpt_reg_AraC-type_HTH"/>
</dbReference>
<organism evidence="5 6">
    <name type="scientific">Blautia hominis</name>
    <dbReference type="NCBI Taxonomy" id="2025493"/>
    <lineage>
        <taxon>Bacteria</taxon>
        <taxon>Bacillati</taxon>
        <taxon>Bacillota</taxon>
        <taxon>Clostridia</taxon>
        <taxon>Lachnospirales</taxon>
        <taxon>Lachnospiraceae</taxon>
        <taxon>Blautia</taxon>
    </lineage>
</organism>
<keyword evidence="2" id="KW-0238">DNA-binding</keyword>
<dbReference type="Proteomes" id="UP001600943">
    <property type="component" value="Unassembled WGS sequence"/>
</dbReference>
<dbReference type="SMART" id="SM00342">
    <property type="entry name" value="HTH_ARAC"/>
    <property type="match status" value="1"/>
</dbReference>
<dbReference type="Pfam" id="PF02311">
    <property type="entry name" value="AraC_binding"/>
    <property type="match status" value="1"/>
</dbReference>
<sequence length="286" mass="33463">MGAEGICQIVDYRSNRPYKVEVIEGGKPGTGIILEHWHPEVEIVCKISGTAEHYVDGKRFFSHPGDITVVNSQSLHKVYPGQEEEGKRQAIVLLLRRELVDAMIPDYQDKYFCVTESLDREKIISLMTETAELYSRPEQINSLLISSRIYEIMYLLARDGLAPKEEAMPINKQKNQERLRGIMNYVSAHYTERIRQKDVAQRFYFTKEYFARFFRENTGLTFQEYVRRFRVKMAYEELVNTDKTIMEIALGHGFGDARGFINTFKQYYGTTPKQYRQYSKKQDNLT</sequence>
<dbReference type="InterPro" id="IPR037923">
    <property type="entry name" value="HTH-like"/>
</dbReference>
<evidence type="ECO:0000313" key="5">
    <source>
        <dbReference type="EMBL" id="GAA6411091.1"/>
    </source>
</evidence>
<gene>
    <name evidence="5" type="ORF">K040078D81_52080</name>
</gene>
<dbReference type="PANTHER" id="PTHR43280:SF2">
    <property type="entry name" value="HTH-TYPE TRANSCRIPTIONAL REGULATOR EXSA"/>
    <property type="match status" value="1"/>
</dbReference>
<evidence type="ECO:0000256" key="3">
    <source>
        <dbReference type="ARBA" id="ARBA00023163"/>
    </source>
</evidence>
<dbReference type="PROSITE" id="PS01124">
    <property type="entry name" value="HTH_ARAC_FAMILY_2"/>
    <property type="match status" value="1"/>
</dbReference>
<dbReference type="InterPro" id="IPR009057">
    <property type="entry name" value="Homeodomain-like_sf"/>
</dbReference>
<evidence type="ECO:0000313" key="6">
    <source>
        <dbReference type="Proteomes" id="UP001600943"/>
    </source>
</evidence>
<dbReference type="InterPro" id="IPR018060">
    <property type="entry name" value="HTH_AraC"/>
</dbReference>
<dbReference type="SUPFAM" id="SSF51215">
    <property type="entry name" value="Regulatory protein AraC"/>
    <property type="match status" value="1"/>
</dbReference>
<reference evidence="5 6" key="1">
    <citation type="submission" date="2024-04" db="EMBL/GenBank/DDBJ databases">
        <title>Defined microbial consortia suppress multidrug-resistant proinflammatory Enterobacteriaceae via ecological control.</title>
        <authorList>
            <person name="Furuichi M."/>
            <person name="Kawaguchi T."/>
            <person name="Pust M."/>
            <person name="Yasuma K."/>
            <person name="Plichta D."/>
            <person name="Hasegawa N."/>
            <person name="Ohya T."/>
            <person name="Bhattarai S."/>
            <person name="Sasajima S."/>
            <person name="Aoto Y."/>
            <person name="Tuganbaev T."/>
            <person name="Yaginuma M."/>
            <person name="Ueda M."/>
            <person name="Okahashi N."/>
            <person name="Amafuji K."/>
            <person name="Kiridooshi Y."/>
            <person name="Sugita K."/>
            <person name="Strazar M."/>
            <person name="Skelly A."/>
            <person name="Suda W."/>
            <person name="Hattori M."/>
            <person name="Nakamoto N."/>
            <person name="Caballero S."/>
            <person name="Norman J."/>
            <person name="Olle B."/>
            <person name="Tanoue T."/>
            <person name="Arita M."/>
            <person name="Bucci V."/>
            <person name="Atarashi K."/>
            <person name="Xavier R."/>
            <person name="Honda K."/>
        </authorList>
    </citation>
    <scope>NUCLEOTIDE SEQUENCE [LARGE SCALE GENOMIC DNA]</scope>
    <source>
        <strain evidence="6">k04-0078-D8-1</strain>
    </source>
</reference>
<keyword evidence="6" id="KW-1185">Reference proteome</keyword>
<evidence type="ECO:0000256" key="1">
    <source>
        <dbReference type="ARBA" id="ARBA00023015"/>
    </source>
</evidence>
<dbReference type="Gene3D" id="2.60.120.10">
    <property type="entry name" value="Jelly Rolls"/>
    <property type="match status" value="1"/>
</dbReference>
<dbReference type="SUPFAM" id="SSF46689">
    <property type="entry name" value="Homeodomain-like"/>
    <property type="match status" value="2"/>
</dbReference>
<dbReference type="Pfam" id="PF12833">
    <property type="entry name" value="HTH_18"/>
    <property type="match status" value="1"/>
</dbReference>
<dbReference type="Gene3D" id="1.10.10.60">
    <property type="entry name" value="Homeodomain-like"/>
    <property type="match status" value="2"/>
</dbReference>
<dbReference type="RefSeq" id="WP_162291916.1">
    <property type="nucleotide sequence ID" value="NZ_BAABYW010000002.1"/>
</dbReference>
<evidence type="ECO:0000259" key="4">
    <source>
        <dbReference type="PROSITE" id="PS01124"/>
    </source>
</evidence>
<dbReference type="PRINTS" id="PR00032">
    <property type="entry name" value="HTHARAC"/>
</dbReference>
<comment type="caution">
    <text evidence="5">The sequence shown here is derived from an EMBL/GenBank/DDBJ whole genome shotgun (WGS) entry which is preliminary data.</text>
</comment>
<dbReference type="InterPro" id="IPR003313">
    <property type="entry name" value="AraC-bd"/>
</dbReference>
<name>A0ABQ0BI06_9FIRM</name>
<accession>A0ABQ0BI06</accession>